<dbReference type="Proteomes" id="UP000561181">
    <property type="component" value="Unassembled WGS sequence"/>
</dbReference>
<evidence type="ECO:0000256" key="5">
    <source>
        <dbReference type="ARBA" id="ARBA00022984"/>
    </source>
</evidence>
<dbReference type="InterPro" id="IPR050979">
    <property type="entry name" value="LD-transpeptidase"/>
</dbReference>
<evidence type="ECO:0000313" key="10">
    <source>
        <dbReference type="EMBL" id="NMW30650.1"/>
    </source>
</evidence>
<dbReference type="Gene3D" id="2.40.440.10">
    <property type="entry name" value="L,D-transpeptidase catalytic domain-like"/>
    <property type="match status" value="1"/>
</dbReference>
<evidence type="ECO:0000256" key="4">
    <source>
        <dbReference type="ARBA" id="ARBA00022960"/>
    </source>
</evidence>
<dbReference type="GO" id="GO:0016740">
    <property type="term" value="F:transferase activity"/>
    <property type="evidence" value="ECO:0007669"/>
    <property type="project" value="UniProtKB-KW"/>
</dbReference>
<keyword evidence="5 7" id="KW-0573">Peptidoglycan synthesis</keyword>
<dbReference type="InterPro" id="IPR005490">
    <property type="entry name" value="LD_TPept_cat_dom"/>
</dbReference>
<dbReference type="UniPathway" id="UPA00219"/>
<keyword evidence="4 7" id="KW-0133">Cell shape</keyword>
<evidence type="ECO:0000259" key="9">
    <source>
        <dbReference type="PROSITE" id="PS52029"/>
    </source>
</evidence>
<comment type="pathway">
    <text evidence="1 7">Cell wall biogenesis; peptidoglycan biosynthesis.</text>
</comment>
<evidence type="ECO:0000256" key="8">
    <source>
        <dbReference type="SAM" id="MobiDB-lite"/>
    </source>
</evidence>
<name>A0A848QIN1_9SPHN</name>
<proteinExistence type="inferred from homology"/>
<evidence type="ECO:0000256" key="1">
    <source>
        <dbReference type="ARBA" id="ARBA00004752"/>
    </source>
</evidence>
<keyword evidence="3" id="KW-0808">Transferase</keyword>
<organism evidence="10 11">
    <name type="scientific">Pontixanthobacter rizhaonensis</name>
    <dbReference type="NCBI Taxonomy" id="2730337"/>
    <lineage>
        <taxon>Bacteria</taxon>
        <taxon>Pseudomonadati</taxon>
        <taxon>Pseudomonadota</taxon>
        <taxon>Alphaproteobacteria</taxon>
        <taxon>Sphingomonadales</taxon>
        <taxon>Erythrobacteraceae</taxon>
        <taxon>Pontixanthobacter</taxon>
    </lineage>
</organism>
<dbReference type="RefSeq" id="WP_170009488.1">
    <property type="nucleotide sequence ID" value="NZ_JABCRE010000002.1"/>
</dbReference>
<dbReference type="GO" id="GO:0018104">
    <property type="term" value="P:peptidoglycan-protein cross-linking"/>
    <property type="evidence" value="ECO:0007669"/>
    <property type="project" value="TreeGrafter"/>
</dbReference>
<evidence type="ECO:0000256" key="2">
    <source>
        <dbReference type="ARBA" id="ARBA00005992"/>
    </source>
</evidence>
<comment type="similarity">
    <text evidence="2">Belongs to the YkuD family.</text>
</comment>
<sequence length="258" mass="27180">MSPMIKWIGGATAALVLVFGGATLASTMAESDSAEAVEFAEAAPSLENAIPVSEAAINGAPADAEMMPADGESTSEASLQTADMTSDGSTAGDTQIQPEPAAKKKDEDFVIKRVLPIDGPIKYGEWHWDDEGVPPGPIVMTVDLDARVLSVFQGGYEIGATAVLLGTQEHPTPLGVFPILQKKKDNISSIYNVPMPYTLRLTWDGISIHASEVENGFASHGCIGTPDPFAAKLFALVKKGDKVIITRGKRIGMGDQIL</sequence>
<evidence type="ECO:0000256" key="7">
    <source>
        <dbReference type="PROSITE-ProRule" id="PRU01373"/>
    </source>
</evidence>
<keyword evidence="6 7" id="KW-0961">Cell wall biogenesis/degradation</keyword>
<keyword evidence="11" id="KW-1185">Reference proteome</keyword>
<gene>
    <name evidence="10" type="ORF">HKD42_01075</name>
</gene>
<dbReference type="GO" id="GO:0071555">
    <property type="term" value="P:cell wall organization"/>
    <property type="evidence" value="ECO:0007669"/>
    <property type="project" value="UniProtKB-UniRule"/>
</dbReference>
<dbReference type="EMBL" id="JABCRE010000002">
    <property type="protein sequence ID" value="NMW30650.1"/>
    <property type="molecule type" value="Genomic_DNA"/>
</dbReference>
<evidence type="ECO:0000313" key="11">
    <source>
        <dbReference type="Proteomes" id="UP000561181"/>
    </source>
</evidence>
<feature type="active site" description="Proton donor/acceptor" evidence="7">
    <location>
        <position position="209"/>
    </location>
</feature>
<dbReference type="Pfam" id="PF03734">
    <property type="entry name" value="YkuD"/>
    <property type="match status" value="1"/>
</dbReference>
<evidence type="ECO:0000256" key="6">
    <source>
        <dbReference type="ARBA" id="ARBA00023316"/>
    </source>
</evidence>
<protein>
    <submittedName>
        <fullName evidence="10">L,D-transpeptidase family protein</fullName>
    </submittedName>
</protein>
<dbReference type="AlphaFoldDB" id="A0A848QIN1"/>
<dbReference type="PANTHER" id="PTHR30582">
    <property type="entry name" value="L,D-TRANSPEPTIDASE"/>
    <property type="match status" value="1"/>
</dbReference>
<dbReference type="InterPro" id="IPR038063">
    <property type="entry name" value="Transpep_catalytic_dom"/>
</dbReference>
<feature type="compositionally biased region" description="Polar residues" evidence="8">
    <location>
        <begin position="72"/>
        <end position="97"/>
    </location>
</feature>
<dbReference type="PROSITE" id="PS52029">
    <property type="entry name" value="LD_TPASE"/>
    <property type="match status" value="1"/>
</dbReference>
<dbReference type="GO" id="GO:0071972">
    <property type="term" value="F:peptidoglycan L,D-transpeptidase activity"/>
    <property type="evidence" value="ECO:0007669"/>
    <property type="project" value="TreeGrafter"/>
</dbReference>
<dbReference type="CDD" id="cd16913">
    <property type="entry name" value="YkuD_like"/>
    <property type="match status" value="1"/>
</dbReference>
<evidence type="ECO:0000256" key="3">
    <source>
        <dbReference type="ARBA" id="ARBA00022679"/>
    </source>
</evidence>
<reference evidence="10 11" key="1">
    <citation type="submission" date="2020-04" db="EMBL/GenBank/DDBJ databases">
        <authorList>
            <person name="Liu A."/>
        </authorList>
    </citation>
    <scope>NUCLEOTIDE SEQUENCE [LARGE SCALE GENOMIC DNA]</scope>
    <source>
        <strain evidence="10 11">RZ02</strain>
    </source>
</reference>
<feature type="region of interest" description="Disordered" evidence="8">
    <location>
        <begin position="64"/>
        <end position="104"/>
    </location>
</feature>
<dbReference type="SUPFAM" id="SSF141523">
    <property type="entry name" value="L,D-transpeptidase catalytic domain-like"/>
    <property type="match status" value="1"/>
</dbReference>
<dbReference type="PANTHER" id="PTHR30582:SF2">
    <property type="entry name" value="L,D-TRANSPEPTIDASE YCIB-RELATED"/>
    <property type="match status" value="1"/>
</dbReference>
<comment type="caution">
    <text evidence="10">The sequence shown here is derived from an EMBL/GenBank/DDBJ whole genome shotgun (WGS) entry which is preliminary data.</text>
</comment>
<feature type="active site" description="Nucleophile" evidence="7">
    <location>
        <position position="222"/>
    </location>
</feature>
<dbReference type="GO" id="GO:0005576">
    <property type="term" value="C:extracellular region"/>
    <property type="evidence" value="ECO:0007669"/>
    <property type="project" value="TreeGrafter"/>
</dbReference>
<feature type="domain" description="L,D-TPase catalytic" evidence="9">
    <location>
        <begin position="138"/>
        <end position="246"/>
    </location>
</feature>
<accession>A0A848QIN1</accession>
<dbReference type="GO" id="GO:0008360">
    <property type="term" value="P:regulation of cell shape"/>
    <property type="evidence" value="ECO:0007669"/>
    <property type="project" value="UniProtKB-UniRule"/>
</dbReference>